<evidence type="ECO:0000256" key="2">
    <source>
        <dbReference type="ARBA" id="ARBA00022729"/>
    </source>
</evidence>
<organism evidence="8">
    <name type="scientific">freshwater metagenome</name>
    <dbReference type="NCBI Taxonomy" id="449393"/>
    <lineage>
        <taxon>unclassified sequences</taxon>
        <taxon>metagenomes</taxon>
        <taxon>ecological metagenomes</taxon>
    </lineage>
</organism>
<accession>A0A094R190</accession>
<proteinExistence type="inferred from homology"/>
<dbReference type="EMBL" id="JNSK01000001">
    <property type="protein sequence ID" value="KGA20756.1"/>
    <property type="molecule type" value="Genomic_DNA"/>
</dbReference>
<dbReference type="AlphaFoldDB" id="A0A094R190"/>
<feature type="transmembrane region" description="Helical" evidence="6">
    <location>
        <begin position="20"/>
        <end position="38"/>
    </location>
</feature>
<dbReference type="CDD" id="cd02972">
    <property type="entry name" value="DsbA_family"/>
    <property type="match status" value="1"/>
</dbReference>
<name>A0A094R190_9ZZZZ</name>
<dbReference type="InterPro" id="IPR036249">
    <property type="entry name" value="Thioredoxin-like_sf"/>
</dbReference>
<keyword evidence="2" id="KW-0732">Signal</keyword>
<dbReference type="PANTHER" id="PTHR13887:SF14">
    <property type="entry name" value="DISULFIDE BOND FORMATION PROTEIN D"/>
    <property type="match status" value="1"/>
</dbReference>
<evidence type="ECO:0000259" key="7">
    <source>
        <dbReference type="Pfam" id="PF13462"/>
    </source>
</evidence>
<evidence type="ECO:0000256" key="4">
    <source>
        <dbReference type="ARBA" id="ARBA00023157"/>
    </source>
</evidence>
<feature type="domain" description="Thioredoxin-like fold" evidence="7">
    <location>
        <begin position="81"/>
        <end position="229"/>
    </location>
</feature>
<keyword evidence="6" id="KW-0812">Transmembrane</keyword>
<evidence type="ECO:0000256" key="5">
    <source>
        <dbReference type="ARBA" id="ARBA00023284"/>
    </source>
</evidence>
<keyword evidence="3" id="KW-0560">Oxidoreductase</keyword>
<comment type="caution">
    <text evidence="8">The sequence shown here is derived from an EMBL/GenBank/DDBJ whole genome shotgun (WGS) entry which is preliminary data.</text>
</comment>
<dbReference type="InterPro" id="IPR012336">
    <property type="entry name" value="Thioredoxin-like_fold"/>
</dbReference>
<keyword evidence="4" id="KW-1015">Disulfide bond</keyword>
<sequence>MSKVKKNSVKAQSGDPFTRWLVVGMVALVVAVGAFFFFTTENKESNASLVALDSFSPIGEYEATVDPAQGDGIVLNAGLPLRINVFEDFQCPSCKFFEEPIGPYLTSLITEKKAEVVYHPLSFLGNGQKDDESIAASNAAYCAVDEGRFLDFHKALYDVQSTVKNSGFLNDKNLIAIGKKVGVSSQEFADCVTNKSKLVNVAASTDSMTRYGIQGTPTVLINGKIWERQSPGFDLNEFKTAVEAAIK</sequence>
<reference evidence="8" key="1">
    <citation type="submission" date="2014-05" db="EMBL/GenBank/DDBJ databases">
        <title>Key roles for freshwater Actinobacteria revealed by deep metagenomic sequencing.</title>
        <authorList>
            <person name="Ghai R."/>
            <person name="Mizuno C.M."/>
            <person name="Picazo A."/>
            <person name="Camacho A."/>
            <person name="Rodriguez-Valera F."/>
        </authorList>
    </citation>
    <scope>NUCLEOTIDE SEQUENCE</scope>
</reference>
<protein>
    <recommendedName>
        <fullName evidence="7">Thioredoxin-like fold domain-containing protein</fullName>
    </recommendedName>
</protein>
<dbReference type="SUPFAM" id="SSF52833">
    <property type="entry name" value="Thioredoxin-like"/>
    <property type="match status" value="1"/>
</dbReference>
<evidence type="ECO:0000256" key="6">
    <source>
        <dbReference type="SAM" id="Phobius"/>
    </source>
</evidence>
<keyword evidence="5" id="KW-0676">Redox-active center</keyword>
<gene>
    <name evidence="8" type="ORF">GM50_0240</name>
</gene>
<keyword evidence="6" id="KW-0472">Membrane</keyword>
<dbReference type="GO" id="GO:0016491">
    <property type="term" value="F:oxidoreductase activity"/>
    <property type="evidence" value="ECO:0007669"/>
    <property type="project" value="UniProtKB-KW"/>
</dbReference>
<keyword evidence="6" id="KW-1133">Transmembrane helix</keyword>
<dbReference type="PANTHER" id="PTHR13887">
    <property type="entry name" value="GLUTATHIONE S-TRANSFERASE KAPPA"/>
    <property type="match status" value="1"/>
</dbReference>
<comment type="similarity">
    <text evidence="1">Belongs to the thioredoxin family. DsbA subfamily.</text>
</comment>
<evidence type="ECO:0000256" key="1">
    <source>
        <dbReference type="ARBA" id="ARBA00005791"/>
    </source>
</evidence>
<dbReference type="Gene3D" id="3.40.30.10">
    <property type="entry name" value="Glutaredoxin"/>
    <property type="match status" value="1"/>
</dbReference>
<evidence type="ECO:0000313" key="8">
    <source>
        <dbReference type="EMBL" id="KGA20756.1"/>
    </source>
</evidence>
<evidence type="ECO:0000256" key="3">
    <source>
        <dbReference type="ARBA" id="ARBA00023002"/>
    </source>
</evidence>
<dbReference type="Pfam" id="PF13462">
    <property type="entry name" value="Thioredoxin_4"/>
    <property type="match status" value="1"/>
</dbReference>